<gene>
    <name evidence="1" type="ORF">MA16_Dca027723</name>
</gene>
<proteinExistence type="predicted"/>
<dbReference type="EMBL" id="KZ505007">
    <property type="protein sequence ID" value="PKU60682.1"/>
    <property type="molecule type" value="Genomic_DNA"/>
</dbReference>
<reference evidence="1 2" key="1">
    <citation type="journal article" date="2016" name="Sci. Rep.">
        <title>The Dendrobium catenatum Lindl. genome sequence provides insights into polysaccharide synthase, floral development and adaptive evolution.</title>
        <authorList>
            <person name="Zhang G.Q."/>
            <person name="Xu Q."/>
            <person name="Bian C."/>
            <person name="Tsai W.C."/>
            <person name="Yeh C.M."/>
            <person name="Liu K.W."/>
            <person name="Yoshida K."/>
            <person name="Zhang L.S."/>
            <person name="Chang S.B."/>
            <person name="Chen F."/>
            <person name="Shi Y."/>
            <person name="Su Y.Y."/>
            <person name="Zhang Y.Q."/>
            <person name="Chen L.J."/>
            <person name="Yin Y."/>
            <person name="Lin M."/>
            <person name="Huang H."/>
            <person name="Deng H."/>
            <person name="Wang Z.W."/>
            <person name="Zhu S.L."/>
            <person name="Zhao X."/>
            <person name="Deng C."/>
            <person name="Niu S.C."/>
            <person name="Huang J."/>
            <person name="Wang M."/>
            <person name="Liu G.H."/>
            <person name="Yang H.J."/>
            <person name="Xiao X.J."/>
            <person name="Hsiao Y.Y."/>
            <person name="Wu W.L."/>
            <person name="Chen Y.Y."/>
            <person name="Mitsuda N."/>
            <person name="Ohme-Takagi M."/>
            <person name="Luo Y.B."/>
            <person name="Van de Peer Y."/>
            <person name="Liu Z.J."/>
        </authorList>
    </citation>
    <scope>NUCLEOTIDE SEQUENCE [LARGE SCALE GENOMIC DNA]</scope>
    <source>
        <tissue evidence="1">The whole plant</tissue>
    </source>
</reference>
<evidence type="ECO:0000313" key="1">
    <source>
        <dbReference type="EMBL" id="PKU60682.1"/>
    </source>
</evidence>
<protein>
    <submittedName>
        <fullName evidence="1">Uncharacterized protein</fullName>
    </submittedName>
</protein>
<accession>A0A2I0VB96</accession>
<keyword evidence="2" id="KW-1185">Reference proteome</keyword>
<organism evidence="1 2">
    <name type="scientific">Dendrobium catenatum</name>
    <dbReference type="NCBI Taxonomy" id="906689"/>
    <lineage>
        <taxon>Eukaryota</taxon>
        <taxon>Viridiplantae</taxon>
        <taxon>Streptophyta</taxon>
        <taxon>Embryophyta</taxon>
        <taxon>Tracheophyta</taxon>
        <taxon>Spermatophyta</taxon>
        <taxon>Magnoliopsida</taxon>
        <taxon>Liliopsida</taxon>
        <taxon>Asparagales</taxon>
        <taxon>Orchidaceae</taxon>
        <taxon>Epidendroideae</taxon>
        <taxon>Malaxideae</taxon>
        <taxon>Dendrobiinae</taxon>
        <taxon>Dendrobium</taxon>
    </lineage>
</organism>
<evidence type="ECO:0000313" key="2">
    <source>
        <dbReference type="Proteomes" id="UP000233837"/>
    </source>
</evidence>
<dbReference type="AlphaFoldDB" id="A0A2I0VB96"/>
<sequence length="62" mass="6856">MLHATFYLSAQSNDKKGVNLSCASPASAAVCTILERRSMVQAVDIYRRNPRGARASSRPFRK</sequence>
<dbReference type="Proteomes" id="UP000233837">
    <property type="component" value="Unassembled WGS sequence"/>
</dbReference>
<name>A0A2I0VB96_9ASPA</name>
<reference evidence="1 2" key="2">
    <citation type="journal article" date="2017" name="Nature">
        <title>The Apostasia genome and the evolution of orchids.</title>
        <authorList>
            <person name="Zhang G.Q."/>
            <person name="Liu K.W."/>
            <person name="Li Z."/>
            <person name="Lohaus R."/>
            <person name="Hsiao Y.Y."/>
            <person name="Niu S.C."/>
            <person name="Wang J.Y."/>
            <person name="Lin Y.C."/>
            <person name="Xu Q."/>
            <person name="Chen L.J."/>
            <person name="Yoshida K."/>
            <person name="Fujiwara S."/>
            <person name="Wang Z.W."/>
            <person name="Zhang Y.Q."/>
            <person name="Mitsuda N."/>
            <person name="Wang M."/>
            <person name="Liu G.H."/>
            <person name="Pecoraro L."/>
            <person name="Huang H.X."/>
            <person name="Xiao X.J."/>
            <person name="Lin M."/>
            <person name="Wu X.Y."/>
            <person name="Wu W.L."/>
            <person name="Chen Y.Y."/>
            <person name="Chang S.B."/>
            <person name="Sakamoto S."/>
            <person name="Ohme-Takagi M."/>
            <person name="Yagi M."/>
            <person name="Zeng S.J."/>
            <person name="Shen C.Y."/>
            <person name="Yeh C.M."/>
            <person name="Luo Y.B."/>
            <person name="Tsai W.C."/>
            <person name="Van de Peer Y."/>
            <person name="Liu Z.J."/>
        </authorList>
    </citation>
    <scope>NUCLEOTIDE SEQUENCE [LARGE SCALE GENOMIC DNA]</scope>
    <source>
        <tissue evidence="1">The whole plant</tissue>
    </source>
</reference>